<dbReference type="RefSeq" id="XP_028136008.2">
    <property type="nucleotide sequence ID" value="XM_028280207.2"/>
</dbReference>
<dbReference type="InterPro" id="IPR002350">
    <property type="entry name" value="Kazal_dom"/>
</dbReference>
<reference evidence="3" key="1">
    <citation type="submission" date="2025-05" db="UniProtKB">
        <authorList>
            <consortium name="EnsemblMetazoa"/>
        </authorList>
    </citation>
    <scope>IDENTIFICATION</scope>
</reference>
<proteinExistence type="predicted"/>
<evidence type="ECO:0000256" key="1">
    <source>
        <dbReference type="SAM" id="SignalP"/>
    </source>
</evidence>
<keyword evidence="1" id="KW-0732">Signal</keyword>
<name>A0ABM5ILX2_DIAVI</name>
<dbReference type="EnsemblMetazoa" id="XM_028280207.2">
    <property type="protein sequence ID" value="XP_028136008.2"/>
    <property type="gene ID" value="LOC114330797"/>
</dbReference>
<dbReference type="Proteomes" id="UP001652700">
    <property type="component" value="Unplaced"/>
</dbReference>
<feature type="chain" id="PRO_5047160132" description="Kazal-like domain-containing protein" evidence="1">
    <location>
        <begin position="19"/>
        <end position="75"/>
    </location>
</feature>
<accession>A0ABM5ILX2</accession>
<protein>
    <recommendedName>
        <fullName evidence="2">Kazal-like domain-containing protein</fullName>
    </recommendedName>
</protein>
<dbReference type="GeneID" id="114330797"/>
<dbReference type="Pfam" id="PF07648">
    <property type="entry name" value="Kazal_2"/>
    <property type="match status" value="1"/>
</dbReference>
<feature type="domain" description="Kazal-like" evidence="2">
    <location>
        <begin position="20"/>
        <end position="69"/>
    </location>
</feature>
<dbReference type="SMART" id="SM00280">
    <property type="entry name" value="KAZAL"/>
    <property type="match status" value="1"/>
</dbReference>
<dbReference type="SUPFAM" id="SSF100895">
    <property type="entry name" value="Kazal-type serine protease inhibitors"/>
    <property type="match status" value="1"/>
</dbReference>
<dbReference type="Gene3D" id="3.30.60.30">
    <property type="match status" value="1"/>
</dbReference>
<dbReference type="InterPro" id="IPR036058">
    <property type="entry name" value="Kazal_dom_sf"/>
</dbReference>
<organism evidence="3 4">
    <name type="scientific">Diabrotica virgifera virgifera</name>
    <name type="common">western corn rootworm</name>
    <dbReference type="NCBI Taxonomy" id="50390"/>
    <lineage>
        <taxon>Eukaryota</taxon>
        <taxon>Metazoa</taxon>
        <taxon>Ecdysozoa</taxon>
        <taxon>Arthropoda</taxon>
        <taxon>Hexapoda</taxon>
        <taxon>Insecta</taxon>
        <taxon>Pterygota</taxon>
        <taxon>Neoptera</taxon>
        <taxon>Endopterygota</taxon>
        <taxon>Coleoptera</taxon>
        <taxon>Polyphaga</taxon>
        <taxon>Cucujiformia</taxon>
        <taxon>Chrysomeloidea</taxon>
        <taxon>Chrysomelidae</taxon>
        <taxon>Galerucinae</taxon>
        <taxon>Diabroticina</taxon>
        <taxon>Diabroticites</taxon>
        <taxon>Diabrotica</taxon>
    </lineage>
</organism>
<keyword evidence="4" id="KW-1185">Reference proteome</keyword>
<dbReference type="CDD" id="cd00104">
    <property type="entry name" value="KAZAL_FS"/>
    <property type="match status" value="1"/>
</dbReference>
<sequence length="75" mass="8436">MKAVFIFSVVIFVTMVATEIREDHDCICPDYWEPVCGTDNKTYSNPCFINCEAQYTPGLEIAYRGCCVDDPDPCA</sequence>
<evidence type="ECO:0000313" key="4">
    <source>
        <dbReference type="Proteomes" id="UP001652700"/>
    </source>
</evidence>
<evidence type="ECO:0000313" key="3">
    <source>
        <dbReference type="EnsemblMetazoa" id="XP_028136008.2"/>
    </source>
</evidence>
<evidence type="ECO:0000259" key="2">
    <source>
        <dbReference type="PROSITE" id="PS51465"/>
    </source>
</evidence>
<dbReference type="PROSITE" id="PS51465">
    <property type="entry name" value="KAZAL_2"/>
    <property type="match status" value="1"/>
</dbReference>
<feature type="signal peptide" evidence="1">
    <location>
        <begin position="1"/>
        <end position="18"/>
    </location>
</feature>
<dbReference type="PROSITE" id="PS00282">
    <property type="entry name" value="KAZAL_1"/>
    <property type="match status" value="1"/>
</dbReference>